<name>A0A401U947_9BACT</name>
<dbReference type="SUPFAM" id="SSF54909">
    <property type="entry name" value="Dimeric alpha+beta barrel"/>
    <property type="match status" value="1"/>
</dbReference>
<evidence type="ECO:0000313" key="2">
    <source>
        <dbReference type="Proteomes" id="UP000288227"/>
    </source>
</evidence>
<gene>
    <name evidence="1" type="ORF">SanaruYs_16300</name>
</gene>
<protein>
    <recommendedName>
        <fullName evidence="3">ABM domain-containing protein</fullName>
    </recommendedName>
</protein>
<dbReference type="Proteomes" id="UP000288227">
    <property type="component" value="Unassembled WGS sequence"/>
</dbReference>
<evidence type="ECO:0000313" key="1">
    <source>
        <dbReference type="EMBL" id="GCC51405.1"/>
    </source>
</evidence>
<proteinExistence type="predicted"/>
<reference evidence="1 2" key="1">
    <citation type="submission" date="2018-11" db="EMBL/GenBank/DDBJ databases">
        <title>Chryseotalea sanarue gen. nov., sp., nov., a member of the family Cytophagaceae, isolated from a brackish lake in Hamamatsu Japan.</title>
        <authorList>
            <person name="Maejima Y."/>
            <person name="Iino T."/>
            <person name="Muraguchi Y."/>
            <person name="Fukuda K."/>
            <person name="Ohkuma M."/>
            <person name="Moriuchi R."/>
            <person name="Dohra H."/>
            <person name="Kimbara K."/>
            <person name="Shintani M."/>
        </authorList>
    </citation>
    <scope>NUCLEOTIDE SEQUENCE [LARGE SCALE GENOMIC DNA]</scope>
    <source>
        <strain evidence="1 2">Ys</strain>
    </source>
</reference>
<evidence type="ECO:0008006" key="3">
    <source>
        <dbReference type="Google" id="ProtNLM"/>
    </source>
</evidence>
<organism evidence="1 2">
    <name type="scientific">Chryseotalea sanaruensis</name>
    <dbReference type="NCBI Taxonomy" id="2482724"/>
    <lineage>
        <taxon>Bacteria</taxon>
        <taxon>Pseudomonadati</taxon>
        <taxon>Bacteroidota</taxon>
        <taxon>Cytophagia</taxon>
        <taxon>Cytophagales</taxon>
        <taxon>Chryseotaleaceae</taxon>
        <taxon>Chryseotalea</taxon>
    </lineage>
</organism>
<dbReference type="InterPro" id="IPR011008">
    <property type="entry name" value="Dimeric_a/b-barrel"/>
</dbReference>
<comment type="caution">
    <text evidence="1">The sequence shown here is derived from an EMBL/GenBank/DDBJ whole genome shotgun (WGS) entry which is preliminary data.</text>
</comment>
<accession>A0A401U947</accession>
<sequence>MTFRLNSNIPDDDFSLVNKEVGAFLQKQAGFVSRELGKVNDSTWIDVLRWQSRKHFEEAYAKSADDETVKRMSDMINFDTVLPLSFNVHPISFQ</sequence>
<dbReference type="EMBL" id="BHXQ01000003">
    <property type="protein sequence ID" value="GCC51405.1"/>
    <property type="molecule type" value="Genomic_DNA"/>
</dbReference>
<dbReference type="AlphaFoldDB" id="A0A401U947"/>
<dbReference type="RefSeq" id="WP_127122071.1">
    <property type="nucleotide sequence ID" value="NZ_BHXQ01000003.1"/>
</dbReference>
<dbReference type="Gene3D" id="3.30.70.100">
    <property type="match status" value="1"/>
</dbReference>
<dbReference type="OrthoDB" id="1445730at2"/>
<keyword evidence="2" id="KW-1185">Reference proteome</keyword>